<gene>
    <name evidence="1" type="ORF">POL67_49840</name>
</gene>
<reference evidence="1 2" key="1">
    <citation type="submission" date="2022-11" db="EMBL/GenBank/DDBJ databases">
        <title>Minimal conservation of predation-associated metabolite biosynthetic gene clusters underscores biosynthetic potential of Myxococcota including descriptions for ten novel species: Archangium lansinium sp. nov., Myxococcus landrumus sp. nov., Nannocystis bai.</title>
        <authorList>
            <person name="Ahearne A."/>
            <person name="Stevens C."/>
            <person name="Dowd S."/>
        </authorList>
    </citation>
    <scope>NUCLEOTIDE SEQUENCE [LARGE SCALE GENOMIC DNA]</scope>
    <source>
        <strain evidence="1 2">RJM3</strain>
    </source>
</reference>
<accession>A0ABT5F8P2</accession>
<evidence type="ECO:0000313" key="2">
    <source>
        <dbReference type="Proteomes" id="UP001221411"/>
    </source>
</evidence>
<proteinExistence type="predicted"/>
<organism evidence="1 2">
    <name type="scientific">Polyangium mundeleinium</name>
    <dbReference type="NCBI Taxonomy" id="2995306"/>
    <lineage>
        <taxon>Bacteria</taxon>
        <taxon>Pseudomonadati</taxon>
        <taxon>Myxococcota</taxon>
        <taxon>Polyangia</taxon>
        <taxon>Polyangiales</taxon>
        <taxon>Polyangiaceae</taxon>
        <taxon>Polyangium</taxon>
    </lineage>
</organism>
<dbReference type="Proteomes" id="UP001221411">
    <property type="component" value="Unassembled WGS sequence"/>
</dbReference>
<evidence type="ECO:0000313" key="1">
    <source>
        <dbReference type="EMBL" id="MDC0749532.1"/>
    </source>
</evidence>
<dbReference type="RefSeq" id="WP_271929487.1">
    <property type="nucleotide sequence ID" value="NZ_JAQNDO010000001.1"/>
</dbReference>
<keyword evidence="2" id="KW-1185">Reference proteome</keyword>
<name>A0ABT5F8P2_9BACT</name>
<sequence>MQIFDGVRAMAEEALVGQSTELREMYMDTVLPSMFAGGQPIGALAGQVVINAMLLQSVLIPAMSAENAEKAATFFRNFYCKICMDSVRLGIEQGGKP</sequence>
<comment type="caution">
    <text evidence="1">The sequence shown here is derived from an EMBL/GenBank/DDBJ whole genome shotgun (WGS) entry which is preliminary data.</text>
</comment>
<dbReference type="EMBL" id="JAQNDO010000001">
    <property type="protein sequence ID" value="MDC0749532.1"/>
    <property type="molecule type" value="Genomic_DNA"/>
</dbReference>
<protein>
    <submittedName>
        <fullName evidence="1">Uncharacterized protein</fullName>
    </submittedName>
</protein>